<accession>A0A4R1Y5X5</accession>
<sequence>MSSSSENNGFVLPTADDKTQTATVSQSSENPSMPTVQEETGARDLMIAGGIIIVLLIAFFFAKRGFTNSLVKKRVSPSKATMAGWWLFIFLASIAIGAVLAAVNPSRFLSLLIFAPLAVVAIVSAVFTFTSSRA</sequence>
<evidence type="ECO:0000256" key="1">
    <source>
        <dbReference type="SAM" id="MobiDB-lite"/>
    </source>
</evidence>
<dbReference type="OrthoDB" id="6713475at2"/>
<evidence type="ECO:0000313" key="3">
    <source>
        <dbReference type="EMBL" id="TCM67533.1"/>
    </source>
</evidence>
<evidence type="ECO:0000256" key="2">
    <source>
        <dbReference type="SAM" id="Phobius"/>
    </source>
</evidence>
<feature type="transmembrane region" description="Helical" evidence="2">
    <location>
        <begin position="108"/>
        <end position="129"/>
    </location>
</feature>
<organism evidence="3 4">
    <name type="scientific">Acinetobacter calcoaceticus</name>
    <dbReference type="NCBI Taxonomy" id="471"/>
    <lineage>
        <taxon>Bacteria</taxon>
        <taxon>Pseudomonadati</taxon>
        <taxon>Pseudomonadota</taxon>
        <taxon>Gammaproteobacteria</taxon>
        <taxon>Moraxellales</taxon>
        <taxon>Moraxellaceae</taxon>
        <taxon>Acinetobacter</taxon>
        <taxon>Acinetobacter calcoaceticus/baumannii complex</taxon>
    </lineage>
</organism>
<feature type="region of interest" description="Disordered" evidence="1">
    <location>
        <begin position="1"/>
        <end position="37"/>
    </location>
</feature>
<feature type="compositionally biased region" description="Polar residues" evidence="1">
    <location>
        <begin position="20"/>
        <end position="37"/>
    </location>
</feature>
<dbReference type="AlphaFoldDB" id="A0A4R1Y5X5"/>
<feature type="transmembrane region" description="Helical" evidence="2">
    <location>
        <begin position="45"/>
        <end position="62"/>
    </location>
</feature>
<gene>
    <name evidence="3" type="ORF">EC844_10847</name>
</gene>
<proteinExistence type="predicted"/>
<keyword evidence="4" id="KW-1185">Reference proteome</keyword>
<keyword evidence="2" id="KW-0472">Membrane</keyword>
<keyword evidence="2" id="KW-0812">Transmembrane</keyword>
<keyword evidence="2" id="KW-1133">Transmembrane helix</keyword>
<dbReference type="EMBL" id="SLVJ01000008">
    <property type="protein sequence ID" value="TCM67533.1"/>
    <property type="molecule type" value="Genomic_DNA"/>
</dbReference>
<evidence type="ECO:0000313" key="4">
    <source>
        <dbReference type="Proteomes" id="UP000294963"/>
    </source>
</evidence>
<dbReference type="Proteomes" id="UP000294963">
    <property type="component" value="Unassembled WGS sequence"/>
</dbReference>
<reference evidence="3 4" key="1">
    <citation type="submission" date="2019-03" db="EMBL/GenBank/DDBJ databases">
        <title>Genomic analyses of the natural microbiome of Caenorhabditis elegans.</title>
        <authorList>
            <person name="Samuel B."/>
        </authorList>
    </citation>
    <scope>NUCLEOTIDE SEQUENCE [LARGE SCALE GENOMIC DNA]</scope>
    <source>
        <strain evidence="3 4">JUb89</strain>
    </source>
</reference>
<name>A0A4R1Y5X5_ACICA</name>
<comment type="caution">
    <text evidence="3">The sequence shown here is derived from an EMBL/GenBank/DDBJ whole genome shotgun (WGS) entry which is preliminary data.</text>
</comment>
<feature type="transmembrane region" description="Helical" evidence="2">
    <location>
        <begin position="83"/>
        <end position="102"/>
    </location>
</feature>
<protein>
    <submittedName>
        <fullName evidence="3">Uncharacterized protein</fullName>
    </submittedName>
</protein>